<keyword evidence="2" id="KW-0597">Phosphoprotein</keyword>
<evidence type="ECO:0000259" key="6">
    <source>
        <dbReference type="PROSITE" id="PS50075"/>
    </source>
</evidence>
<dbReference type="Gene3D" id="3.30.70.3290">
    <property type="match status" value="1"/>
</dbReference>
<proteinExistence type="predicted"/>
<dbReference type="InterPro" id="IPR016036">
    <property type="entry name" value="Malonyl_transacylase_ACP-bd"/>
</dbReference>
<dbReference type="SUPFAM" id="SSF53474">
    <property type="entry name" value="alpha/beta-Hydrolases"/>
    <property type="match status" value="1"/>
</dbReference>
<dbReference type="Gene3D" id="3.40.47.10">
    <property type="match status" value="1"/>
</dbReference>
<evidence type="ECO:0000256" key="3">
    <source>
        <dbReference type="ARBA" id="ARBA00022679"/>
    </source>
</evidence>
<sequence length="2067" mass="227981">MTATTRHHVLLFGDQTDNVVGSIRDLYVSSKYSALLATFLRNASDICQIEFGNLQPCFRNETPPFESLLEMAENYAKTDRSPVFAACVVSYFARLGELILRAEHDETILSAPRVLVGLCINLFTAGIAATAKSATELARLSLEGFPSYFTWVVANHSRTKQIEWPHGIWSCMVSTDTDVNSLQTMLDRFHEEHNIINHKRTWIGVFGRGWVTVSGPPSTLQLLIAKLKSSDPSGDSLSFVPLPVASAVHAPHIPAFDFDSTVKPSYIWNLPLQEGACIMSTDECVPYTAKTLGEVTRQVIPAITSGPLMIDKLFTAVAQHLKQACNNVHVSVLGPSAQAASLIRTLRHEGIDVNVLTCPVYKPHMQMRAGSGAVAIVGMSARFPQANDLEQFWKMLMEGRTTHEKIPHDRFDLEGFYDPSGTKKNSMINTDGCFLSDPGAFDARLFNISPREAMQVDPTHRLLLMTSLEALEKAGYNSEAGLSSRNKRTAVYFGQNADVWRDFAAEQGVDVMTITDSKCCSIPLLESSEPFPQEELVTTLASRVDRTGMSTIVLEISNADKNSIDSACSSSATAIQLACAGLINRECDMALTGGAQIAGSPLEFSALGKSGFLAPSGGCKTFRADADGYCRGEAVGVLVLKRLEDALADNDKIEALITGWGRNYSAGASSMTHPHPGSQEKLIRQVLRQANAKPSDISCIELHGTGTFVGDLAEMTSITRVFSRYSERNPLTYIGSVKANVGHSESAAGVSSVIKAALLLKEGIIPPQAMINSETELHPGLDDLDTSSISINMEPVVLESDRGKILVNSFDAAGGNTCLIVEKAPKSDKINCKPDPRCHHLVAVSAQTSKSLRDNKINLLGYLVKHPETRLSDVAYSTTARRTHHSWRSEYTVKSTAQLIEQLSEDISLPRQIVTSATIKPKVVFLFNGQGTRYYRTARELYNAHTGFRNHLNTLQSMCEDFCGDMRRSIIDFLVDLEPTQESFVVEEHLAIVCIQLAMAELWKSWGVEPDIVLGHSIGEYAALSVAGVLSVADTLWLVSERAKLFEATYKCGEYGMICLSATADDIRTILRDRQLQCDIACFNAHESHVVGGPIANLRELEKYAASEGIQTKFLLMPHTVHSEPMQRIYGRIEAIATKVSFFKPQIPVSSTVTGEVITQDGVFNAQYIARHARQPVQFSNALKSIRGFLLQDRASPLWVQMGPGSAYLNLLRQTLDVTSSQLLPSLDQSDSNWKTITSSLGKAYVAGLSIDWPEFHKPFTQYLELLDLPTYAFDLKTFWRPYTAATASARGMSVGDRERNQHEFVPTATVQKIQYQKVSSERIEITFSSSLSDNRLRDAIRGHSIEGVCVCPASVYVDMAYTAAAYVHKIVLPKKEKKLCSLKYLELNTPFVLNEASGSQAIQVKVIAEKKDDWEANISFHSKTENGQTDDHGSCQVLSDNIEIKPESKGDISIDHARMRCARILGGNDTTIQAQIDRLRCHMFYKLYNTFVNYDSRYQGVVEAFIREIPEDDKCYEAVAEVKLIATPNEEKNDFTLNPYYSDSLVHIGGFAVNINLSDSDKDNIYFSSGIGSITLFSELSGNKNYQSYFLAHVATENTSKGNVYIFCGDQTVGVVKDLVFQKVRRNVLKALLLERQSSETPSTTVLSRTPRELSAEVTTPQPAARVNSMVDAFLSALVAETGVNEHDIEDNTELSKLGVDSLMGIAIIRRVKAETGQTLPVSILSELRTIRAVRARLDSLNGGTQNAKHSVTRVQGFNPKNGQFSSSAALSLQPAAQLNLLARFKSNVVFLHGNTNSPNRPLFFVAGSSGSASVYAQLPKLASSTPFWVLESPFLDCPSEMNRTPQEIAPLYIAAMKTIQPTGPYLVGGYSAGAVHAYEIARLLIDNKEDVDKLILVDMKAHCPGETWDGTPQMEDVELLRKILLGDSSVPSNTPHKMLTEQLENERLLGSLQCMYNWKPIPMNSNARPKNGTVMIWARWGIGQHSSRQYVEYGSYNNPMAAENRNCRAWFYATRHTFDANGWDILVGEIQTHVIDGNHCDMLQLPYAAEVSRLIDEAITSRREN</sequence>
<dbReference type="SUPFAM" id="SSF52151">
    <property type="entry name" value="FabD/lysophospholipase-like"/>
    <property type="match status" value="1"/>
</dbReference>
<dbReference type="InterPro" id="IPR016035">
    <property type="entry name" value="Acyl_Trfase/lysoPLipase"/>
</dbReference>
<dbReference type="Pfam" id="PF00698">
    <property type="entry name" value="Acyl_transf_1"/>
    <property type="match status" value="1"/>
</dbReference>
<dbReference type="InterPro" id="IPR014043">
    <property type="entry name" value="Acyl_transferase_dom"/>
</dbReference>
<dbReference type="InterPro" id="IPR029058">
    <property type="entry name" value="AB_hydrolase_fold"/>
</dbReference>
<feature type="domain" description="Carrier" evidence="6">
    <location>
        <begin position="1662"/>
        <end position="1743"/>
    </location>
</feature>
<dbReference type="PROSITE" id="PS52004">
    <property type="entry name" value="KS3_2"/>
    <property type="match status" value="1"/>
</dbReference>
<dbReference type="PANTHER" id="PTHR43775">
    <property type="entry name" value="FATTY ACID SYNTHASE"/>
    <property type="match status" value="1"/>
</dbReference>
<keyword evidence="4" id="KW-0511">Multifunctional enzyme</keyword>
<evidence type="ECO:0000313" key="10">
    <source>
        <dbReference type="Proteomes" id="UP000319160"/>
    </source>
</evidence>
<name>A0A553I712_9PEZI</name>
<dbReference type="InterPro" id="IPR050091">
    <property type="entry name" value="PKS_NRPS_Biosynth_Enz"/>
</dbReference>
<dbReference type="Gene3D" id="1.10.1200.10">
    <property type="entry name" value="ACP-like"/>
    <property type="match status" value="1"/>
</dbReference>
<dbReference type="PANTHER" id="PTHR43775:SF37">
    <property type="entry name" value="SI:DKEY-61P9.11"/>
    <property type="match status" value="1"/>
</dbReference>
<dbReference type="SMART" id="SM00827">
    <property type="entry name" value="PKS_AT"/>
    <property type="match status" value="1"/>
</dbReference>
<dbReference type="GO" id="GO:0004312">
    <property type="term" value="F:fatty acid synthase activity"/>
    <property type="evidence" value="ECO:0007669"/>
    <property type="project" value="TreeGrafter"/>
</dbReference>
<dbReference type="SUPFAM" id="SSF53901">
    <property type="entry name" value="Thiolase-like"/>
    <property type="match status" value="1"/>
</dbReference>
<dbReference type="GO" id="GO:0031177">
    <property type="term" value="F:phosphopantetheine binding"/>
    <property type="evidence" value="ECO:0007669"/>
    <property type="project" value="InterPro"/>
</dbReference>
<dbReference type="InterPro" id="IPR036736">
    <property type="entry name" value="ACP-like_sf"/>
</dbReference>
<evidence type="ECO:0000256" key="5">
    <source>
        <dbReference type="PROSITE-ProRule" id="PRU01363"/>
    </source>
</evidence>
<dbReference type="SUPFAM" id="SSF47336">
    <property type="entry name" value="ACP-like"/>
    <property type="match status" value="1"/>
</dbReference>
<dbReference type="SMART" id="SM00825">
    <property type="entry name" value="PKS_KS"/>
    <property type="match status" value="1"/>
</dbReference>
<dbReference type="Gene3D" id="3.10.129.110">
    <property type="entry name" value="Polyketide synthase dehydratase"/>
    <property type="match status" value="1"/>
</dbReference>
<dbReference type="InterPro" id="IPR009081">
    <property type="entry name" value="PP-bd_ACP"/>
</dbReference>
<dbReference type="PROSITE" id="PS00012">
    <property type="entry name" value="PHOSPHOPANTETHEINE"/>
    <property type="match status" value="1"/>
</dbReference>
<evidence type="ECO:0000259" key="7">
    <source>
        <dbReference type="PROSITE" id="PS52004"/>
    </source>
</evidence>
<dbReference type="InterPro" id="IPR020806">
    <property type="entry name" value="PKS_PP-bd"/>
</dbReference>
<organism evidence="9 10">
    <name type="scientific">Xylaria flabelliformis</name>
    <dbReference type="NCBI Taxonomy" id="2512241"/>
    <lineage>
        <taxon>Eukaryota</taxon>
        <taxon>Fungi</taxon>
        <taxon>Dikarya</taxon>
        <taxon>Ascomycota</taxon>
        <taxon>Pezizomycotina</taxon>
        <taxon>Sordariomycetes</taxon>
        <taxon>Xylariomycetidae</taxon>
        <taxon>Xylariales</taxon>
        <taxon>Xylariaceae</taxon>
        <taxon>Xylaria</taxon>
    </lineage>
</organism>
<dbReference type="InterPro" id="IPR014031">
    <property type="entry name" value="Ketoacyl_synth_C"/>
</dbReference>
<protein>
    <submittedName>
        <fullName evidence="9">Uncharacterized protein</fullName>
    </submittedName>
</protein>
<dbReference type="EMBL" id="VFLP01000013">
    <property type="protein sequence ID" value="TRX95992.1"/>
    <property type="molecule type" value="Genomic_DNA"/>
</dbReference>
<dbReference type="Gene3D" id="3.30.70.250">
    <property type="entry name" value="Malonyl-CoA ACP transacylase, ACP-binding"/>
    <property type="match status" value="1"/>
</dbReference>
<keyword evidence="1" id="KW-0596">Phosphopantetheine</keyword>
<feature type="domain" description="Ketosynthase family 3 (KS3)" evidence="7">
    <location>
        <begin position="371"/>
        <end position="823"/>
    </location>
</feature>
<dbReference type="Pfam" id="PF00975">
    <property type="entry name" value="Thioesterase"/>
    <property type="match status" value="1"/>
</dbReference>
<dbReference type="Gene3D" id="3.40.50.1820">
    <property type="entry name" value="alpha/beta hydrolase"/>
    <property type="match status" value="1"/>
</dbReference>
<feature type="active site" description="Proton donor; for dehydratase activity" evidence="5">
    <location>
        <position position="1544"/>
    </location>
</feature>
<evidence type="ECO:0000256" key="1">
    <source>
        <dbReference type="ARBA" id="ARBA00022450"/>
    </source>
</evidence>
<dbReference type="InterPro" id="IPR001031">
    <property type="entry name" value="Thioesterase"/>
</dbReference>
<dbReference type="GO" id="GO:0006633">
    <property type="term" value="P:fatty acid biosynthetic process"/>
    <property type="evidence" value="ECO:0007669"/>
    <property type="project" value="TreeGrafter"/>
</dbReference>
<dbReference type="InterPro" id="IPR032088">
    <property type="entry name" value="SAT"/>
</dbReference>
<reference evidence="10" key="1">
    <citation type="submission" date="2019-06" db="EMBL/GenBank/DDBJ databases">
        <title>Draft genome sequence of the griseofulvin-producing fungus Xylaria cubensis strain G536.</title>
        <authorList>
            <person name="Mead M.E."/>
            <person name="Raja H.A."/>
            <person name="Steenwyk J.L."/>
            <person name="Knowles S.L."/>
            <person name="Oberlies N.H."/>
            <person name="Rokas A."/>
        </authorList>
    </citation>
    <scope>NUCLEOTIDE SEQUENCE [LARGE SCALE GENOMIC DNA]</scope>
    <source>
        <strain evidence="10">G536</strain>
    </source>
</reference>
<dbReference type="Pfam" id="PF00109">
    <property type="entry name" value="ketoacyl-synt"/>
    <property type="match status" value="1"/>
</dbReference>
<dbReference type="SUPFAM" id="SSF55048">
    <property type="entry name" value="Probable ACP-binding domain of malonyl-CoA ACP transacylase"/>
    <property type="match status" value="1"/>
</dbReference>
<feature type="region of interest" description="N-terminal hotdog fold" evidence="5">
    <location>
        <begin position="1303"/>
        <end position="1460"/>
    </location>
</feature>
<gene>
    <name evidence="9" type="ORF">FHL15_003134</name>
</gene>
<dbReference type="Pfam" id="PF00550">
    <property type="entry name" value="PP-binding"/>
    <property type="match status" value="1"/>
</dbReference>
<dbReference type="Gene3D" id="3.40.366.10">
    <property type="entry name" value="Malonyl-Coenzyme A Acyl Carrier Protein, domain 2"/>
    <property type="match status" value="1"/>
</dbReference>
<evidence type="ECO:0000313" key="9">
    <source>
        <dbReference type="EMBL" id="TRX95992.1"/>
    </source>
</evidence>
<dbReference type="InterPro" id="IPR001227">
    <property type="entry name" value="Ac_transferase_dom_sf"/>
</dbReference>
<dbReference type="STRING" id="2512241.A0A553I712"/>
<keyword evidence="10" id="KW-1185">Reference proteome</keyword>
<feature type="domain" description="PKS/mFAS DH" evidence="8">
    <location>
        <begin position="1303"/>
        <end position="1631"/>
    </location>
</feature>
<dbReference type="NCBIfam" id="TIGR04532">
    <property type="entry name" value="PT_fungal_PKS"/>
    <property type="match status" value="1"/>
</dbReference>
<dbReference type="SMART" id="SM00823">
    <property type="entry name" value="PKS_PP"/>
    <property type="match status" value="1"/>
</dbReference>
<dbReference type="InterPro" id="IPR014030">
    <property type="entry name" value="Ketoacyl_synth_N"/>
</dbReference>
<dbReference type="Proteomes" id="UP000319160">
    <property type="component" value="Unassembled WGS sequence"/>
</dbReference>
<feature type="region of interest" description="C-terminal hotdog fold" evidence="5">
    <location>
        <begin position="1477"/>
        <end position="1631"/>
    </location>
</feature>
<evidence type="ECO:0000259" key="8">
    <source>
        <dbReference type="PROSITE" id="PS52019"/>
    </source>
</evidence>
<dbReference type="GO" id="GO:0044550">
    <property type="term" value="P:secondary metabolite biosynthetic process"/>
    <property type="evidence" value="ECO:0007669"/>
    <property type="project" value="TreeGrafter"/>
</dbReference>
<dbReference type="PROSITE" id="PS50075">
    <property type="entry name" value="CARRIER"/>
    <property type="match status" value="1"/>
</dbReference>
<keyword evidence="3" id="KW-0808">Transferase</keyword>
<dbReference type="InterPro" id="IPR049900">
    <property type="entry name" value="PKS_mFAS_DH"/>
</dbReference>
<dbReference type="InterPro" id="IPR042104">
    <property type="entry name" value="PKS_dehydratase_sf"/>
</dbReference>
<comment type="caution">
    <text evidence="9">The sequence shown here is derived from an EMBL/GenBank/DDBJ whole genome shotgun (WGS) entry which is preliminary data.</text>
</comment>
<dbReference type="InterPro" id="IPR016039">
    <property type="entry name" value="Thiolase-like"/>
</dbReference>
<dbReference type="CDD" id="cd00833">
    <property type="entry name" value="PKS"/>
    <property type="match status" value="1"/>
</dbReference>
<dbReference type="Pfam" id="PF22621">
    <property type="entry name" value="CurL-like_PKS_C"/>
    <property type="match status" value="1"/>
</dbReference>
<dbReference type="Pfam" id="PF16073">
    <property type="entry name" value="SAT"/>
    <property type="match status" value="1"/>
</dbReference>
<feature type="active site" description="Proton acceptor; for dehydratase activity" evidence="5">
    <location>
        <position position="1344"/>
    </location>
</feature>
<dbReference type="InterPro" id="IPR049552">
    <property type="entry name" value="PKS_DH_N"/>
</dbReference>
<dbReference type="PROSITE" id="PS52019">
    <property type="entry name" value="PKS_MFAS_DH"/>
    <property type="match status" value="1"/>
</dbReference>
<dbReference type="Pfam" id="PF02801">
    <property type="entry name" value="Ketoacyl-synt_C"/>
    <property type="match status" value="1"/>
</dbReference>
<accession>A0A553I712</accession>
<dbReference type="InterPro" id="IPR006162">
    <property type="entry name" value="Ppantetheine_attach_site"/>
</dbReference>
<dbReference type="InterPro" id="IPR020841">
    <property type="entry name" value="PKS_Beta-ketoAc_synthase_dom"/>
</dbReference>
<dbReference type="Pfam" id="PF21089">
    <property type="entry name" value="PKS_DH_N"/>
    <property type="match status" value="1"/>
</dbReference>
<dbReference type="OrthoDB" id="329835at2759"/>
<evidence type="ECO:0000256" key="4">
    <source>
        <dbReference type="ARBA" id="ARBA00023268"/>
    </source>
</evidence>
<evidence type="ECO:0000256" key="2">
    <source>
        <dbReference type="ARBA" id="ARBA00022553"/>
    </source>
</evidence>
<dbReference type="InterPro" id="IPR030918">
    <property type="entry name" value="PT_fungal_PKS"/>
</dbReference>